<proteinExistence type="predicted"/>
<evidence type="ECO:0000313" key="3">
    <source>
        <dbReference type="Proteomes" id="UP001302321"/>
    </source>
</evidence>
<sequence>MASLLSQHGARRSGHTLPPPTPSSVDTALSRHTSIQSHSSRSATIWSPGLPQRSLPLPFDETPLPITPDQRTALEHQFAGLHADLTSEARLLLGEIKSIQHTLAGSLSETERDEDIIAFLQSLVHGKLSSALTPPMPSSRPGSDSHIRGGKSLRPIRTISRDIETRLGKQDRYGAIEVAIDDLRTAVGNDGDYPDDEREQRARERIELIQSAMPEEDKYDEFWAEVAMHLDHELPIPASAEYSNQTTFKAGVPVRQIPRERFLATNDGYAWDMGELAGEIIAKGGEFSNPVTGRKFEEEDIELLKGHMLGKSIDDAVRAAAQQKEQIQGQAEMDGQGKNEERWEAKLSAQWAKQMHHSIRKNAEKEREAAGLISGFGKLNLTSTTAVELPSTTAPRSENVPSKTVQPETSLAFPDHTTIAELPGSNEVENSIAQPVNKEKSAKKTPTGAGEPEHKSFEWYNKYFGSVAI</sequence>
<evidence type="ECO:0000256" key="1">
    <source>
        <dbReference type="SAM" id="MobiDB-lite"/>
    </source>
</evidence>
<accession>A0AAN6WCW7</accession>
<reference evidence="2" key="1">
    <citation type="journal article" date="2023" name="Mol. Phylogenet. Evol.">
        <title>Genome-scale phylogeny and comparative genomics of the fungal order Sordariales.</title>
        <authorList>
            <person name="Hensen N."/>
            <person name="Bonometti L."/>
            <person name="Westerberg I."/>
            <person name="Brannstrom I.O."/>
            <person name="Guillou S."/>
            <person name="Cros-Aarteil S."/>
            <person name="Calhoun S."/>
            <person name="Haridas S."/>
            <person name="Kuo A."/>
            <person name="Mondo S."/>
            <person name="Pangilinan J."/>
            <person name="Riley R."/>
            <person name="LaButti K."/>
            <person name="Andreopoulos B."/>
            <person name="Lipzen A."/>
            <person name="Chen C."/>
            <person name="Yan M."/>
            <person name="Daum C."/>
            <person name="Ng V."/>
            <person name="Clum A."/>
            <person name="Steindorff A."/>
            <person name="Ohm R.A."/>
            <person name="Martin F."/>
            <person name="Silar P."/>
            <person name="Natvig D.O."/>
            <person name="Lalanne C."/>
            <person name="Gautier V."/>
            <person name="Ament-Velasquez S.L."/>
            <person name="Kruys A."/>
            <person name="Hutchinson M.I."/>
            <person name="Powell A.J."/>
            <person name="Barry K."/>
            <person name="Miller A.N."/>
            <person name="Grigoriev I.V."/>
            <person name="Debuchy R."/>
            <person name="Gladieux P."/>
            <person name="Hiltunen Thoren M."/>
            <person name="Johannesson H."/>
        </authorList>
    </citation>
    <scope>NUCLEOTIDE SEQUENCE</scope>
    <source>
        <strain evidence="2">CBS 892.96</strain>
    </source>
</reference>
<dbReference type="AlphaFoldDB" id="A0AAN6WCW7"/>
<feature type="region of interest" description="Disordered" evidence="1">
    <location>
        <begin position="1"/>
        <end position="60"/>
    </location>
</feature>
<gene>
    <name evidence="2" type="ORF">QBC36DRAFT_323946</name>
</gene>
<dbReference type="Proteomes" id="UP001302321">
    <property type="component" value="Unassembled WGS sequence"/>
</dbReference>
<feature type="region of interest" description="Disordered" evidence="1">
    <location>
        <begin position="130"/>
        <end position="152"/>
    </location>
</feature>
<keyword evidence="3" id="KW-1185">Reference proteome</keyword>
<feature type="compositionally biased region" description="Polar residues" evidence="1">
    <location>
        <begin position="23"/>
        <end position="45"/>
    </location>
</feature>
<organism evidence="2 3">
    <name type="scientific">Triangularia setosa</name>
    <dbReference type="NCBI Taxonomy" id="2587417"/>
    <lineage>
        <taxon>Eukaryota</taxon>
        <taxon>Fungi</taxon>
        <taxon>Dikarya</taxon>
        <taxon>Ascomycota</taxon>
        <taxon>Pezizomycotina</taxon>
        <taxon>Sordariomycetes</taxon>
        <taxon>Sordariomycetidae</taxon>
        <taxon>Sordariales</taxon>
        <taxon>Podosporaceae</taxon>
        <taxon>Triangularia</taxon>
    </lineage>
</organism>
<name>A0AAN6WCW7_9PEZI</name>
<dbReference type="EMBL" id="MU866130">
    <property type="protein sequence ID" value="KAK4178786.1"/>
    <property type="molecule type" value="Genomic_DNA"/>
</dbReference>
<feature type="region of interest" description="Disordered" evidence="1">
    <location>
        <begin position="389"/>
        <end position="408"/>
    </location>
</feature>
<reference evidence="2" key="2">
    <citation type="submission" date="2023-05" db="EMBL/GenBank/DDBJ databases">
        <authorList>
            <consortium name="Lawrence Berkeley National Laboratory"/>
            <person name="Steindorff A."/>
            <person name="Hensen N."/>
            <person name="Bonometti L."/>
            <person name="Westerberg I."/>
            <person name="Brannstrom I.O."/>
            <person name="Guillou S."/>
            <person name="Cros-Aarteil S."/>
            <person name="Calhoun S."/>
            <person name="Haridas S."/>
            <person name="Kuo A."/>
            <person name="Mondo S."/>
            <person name="Pangilinan J."/>
            <person name="Riley R."/>
            <person name="Labutti K."/>
            <person name="Andreopoulos B."/>
            <person name="Lipzen A."/>
            <person name="Chen C."/>
            <person name="Yanf M."/>
            <person name="Daum C."/>
            <person name="Ng V."/>
            <person name="Clum A."/>
            <person name="Ohm R."/>
            <person name="Martin F."/>
            <person name="Silar P."/>
            <person name="Natvig D."/>
            <person name="Lalanne C."/>
            <person name="Gautier V."/>
            <person name="Ament-Velasquez S.L."/>
            <person name="Kruys A."/>
            <person name="Hutchinson M.I."/>
            <person name="Powell A.J."/>
            <person name="Barry K."/>
            <person name="Miller A.N."/>
            <person name="Grigoriev I.V."/>
            <person name="Debuchy R."/>
            <person name="Gladieux P."/>
            <person name="Thoren M.H."/>
            <person name="Johannesson H."/>
        </authorList>
    </citation>
    <scope>NUCLEOTIDE SEQUENCE</scope>
    <source>
        <strain evidence="2">CBS 892.96</strain>
    </source>
</reference>
<protein>
    <submittedName>
        <fullName evidence="2">Uncharacterized protein</fullName>
    </submittedName>
</protein>
<evidence type="ECO:0000313" key="2">
    <source>
        <dbReference type="EMBL" id="KAK4178786.1"/>
    </source>
</evidence>
<comment type="caution">
    <text evidence="2">The sequence shown here is derived from an EMBL/GenBank/DDBJ whole genome shotgun (WGS) entry which is preliminary data.</text>
</comment>
<feature type="region of interest" description="Disordered" evidence="1">
    <location>
        <begin position="422"/>
        <end position="455"/>
    </location>
</feature>